<feature type="transmembrane region" description="Helical" evidence="6">
    <location>
        <begin position="13"/>
        <end position="31"/>
    </location>
</feature>
<comment type="similarity">
    <text evidence="1 5">Belongs to the cytochrome P450 family.</text>
</comment>
<comment type="cofactor">
    <cofactor evidence="4">
        <name>heme</name>
        <dbReference type="ChEBI" id="CHEBI:30413"/>
    </cofactor>
</comment>
<evidence type="ECO:0000256" key="2">
    <source>
        <dbReference type="ARBA" id="ARBA00022723"/>
    </source>
</evidence>
<evidence type="ECO:0000313" key="8">
    <source>
        <dbReference type="Proteomes" id="UP000327013"/>
    </source>
</evidence>
<dbReference type="OrthoDB" id="1470350at2759"/>
<evidence type="ECO:0000313" key="7">
    <source>
        <dbReference type="EMBL" id="KAE8124337.1"/>
    </source>
</evidence>
<keyword evidence="8" id="KW-1185">Reference proteome</keyword>
<evidence type="ECO:0000256" key="3">
    <source>
        <dbReference type="ARBA" id="ARBA00023004"/>
    </source>
</evidence>
<dbReference type="InterPro" id="IPR017972">
    <property type="entry name" value="Cyt_P450_CS"/>
</dbReference>
<dbReference type="Gene3D" id="1.10.630.10">
    <property type="entry name" value="Cytochrome P450"/>
    <property type="match status" value="1"/>
</dbReference>
<dbReference type="GO" id="GO:0016705">
    <property type="term" value="F:oxidoreductase activity, acting on paired donors, with incorporation or reduction of molecular oxygen"/>
    <property type="evidence" value="ECO:0007669"/>
    <property type="project" value="InterPro"/>
</dbReference>
<dbReference type="GO" id="GO:0004497">
    <property type="term" value="F:monooxygenase activity"/>
    <property type="evidence" value="ECO:0007669"/>
    <property type="project" value="UniProtKB-KW"/>
</dbReference>
<dbReference type="Pfam" id="PF00067">
    <property type="entry name" value="p450"/>
    <property type="match status" value="1"/>
</dbReference>
<dbReference type="PRINTS" id="PR00385">
    <property type="entry name" value="P450"/>
</dbReference>
<dbReference type="PANTHER" id="PTHR47955:SF15">
    <property type="entry name" value="CYTOCHROME P450 71A2-LIKE"/>
    <property type="match status" value="1"/>
</dbReference>
<accession>A0A5N6RR06</accession>
<dbReference type="PANTHER" id="PTHR47955">
    <property type="entry name" value="CYTOCHROME P450 FAMILY 71 PROTEIN"/>
    <property type="match status" value="1"/>
</dbReference>
<keyword evidence="6" id="KW-0812">Transmembrane</keyword>
<evidence type="ECO:0000256" key="4">
    <source>
        <dbReference type="PIRSR" id="PIRSR602401-1"/>
    </source>
</evidence>
<dbReference type="SUPFAM" id="SSF48264">
    <property type="entry name" value="Cytochrome P450"/>
    <property type="match status" value="1"/>
</dbReference>
<dbReference type="GO" id="GO:0005506">
    <property type="term" value="F:iron ion binding"/>
    <property type="evidence" value="ECO:0007669"/>
    <property type="project" value="InterPro"/>
</dbReference>
<organism evidence="7 8">
    <name type="scientific">Carpinus fangiana</name>
    <dbReference type="NCBI Taxonomy" id="176857"/>
    <lineage>
        <taxon>Eukaryota</taxon>
        <taxon>Viridiplantae</taxon>
        <taxon>Streptophyta</taxon>
        <taxon>Embryophyta</taxon>
        <taxon>Tracheophyta</taxon>
        <taxon>Spermatophyta</taxon>
        <taxon>Magnoliopsida</taxon>
        <taxon>eudicotyledons</taxon>
        <taxon>Gunneridae</taxon>
        <taxon>Pentapetalae</taxon>
        <taxon>rosids</taxon>
        <taxon>fabids</taxon>
        <taxon>Fagales</taxon>
        <taxon>Betulaceae</taxon>
        <taxon>Carpinus</taxon>
    </lineage>
</organism>
<sequence>MAQQSWPQELQKIPFNPLLLLVFFIPFLYVLKRITSDKPNLPPSPPKLPIIGNLHQLGTLPHRSLQALSNKYGPLMFLYLGNAPTLVVSSADVAREITKTNDITFSNRPKNTAANILFYGCKDVVFSPYGDYWKQAKKICVLELLSLKSVQSLQYVREEEVEALNNKIRDSCLNEASVNLSEMLITTSNNVVTRCILGQKFKDKNGESSFGELSKKVMVLLVAFCFGDFFPFLGWIDVLTGLIPSMKATSRELDVFLDQVIEEHMTKKSDGGHPNSLDFVDILLQLQKNDMPDFKLSKDNLKAILVDMFVGGTDTTSAALEWLMAELIKNPSIMKKAQEEVRRVVGKKSKIDVNDINKMDYLKCVIKETLRLHPPLPLLIPRETITSVRLGGYDIPPKTRVYTNIWAIQRDPKVWERPEEFIPERFEGNPVDFKGQDFEFIPFGGGRRGCPGMTFGVASVEYVAANLLCWFDWKLPSGNVQGEELDMTEISALTAFKKIPLHLAPILHSP</sequence>
<gene>
    <name evidence="7" type="ORF">FH972_019235</name>
</gene>
<dbReference type="Proteomes" id="UP000327013">
    <property type="component" value="Chromosome 8"/>
</dbReference>
<keyword evidence="3 4" id="KW-0408">Iron</keyword>
<dbReference type="PROSITE" id="PS00086">
    <property type="entry name" value="CYTOCHROME_P450"/>
    <property type="match status" value="1"/>
</dbReference>
<reference evidence="7 8" key="1">
    <citation type="submission" date="2019-06" db="EMBL/GenBank/DDBJ databases">
        <title>A chromosomal-level reference genome of Carpinus fangiana (Coryloideae, Betulaceae).</title>
        <authorList>
            <person name="Yang X."/>
            <person name="Wang Z."/>
            <person name="Zhang L."/>
            <person name="Hao G."/>
            <person name="Liu J."/>
            <person name="Yang Y."/>
        </authorList>
    </citation>
    <scope>NUCLEOTIDE SEQUENCE [LARGE SCALE GENOMIC DNA]</scope>
    <source>
        <strain evidence="7">Cfa_2016G</strain>
        <tissue evidence="7">Leaf</tissue>
    </source>
</reference>
<dbReference type="InterPro" id="IPR001128">
    <property type="entry name" value="Cyt_P450"/>
</dbReference>
<keyword evidence="2 4" id="KW-0479">Metal-binding</keyword>
<keyword evidence="5" id="KW-0560">Oxidoreductase</keyword>
<evidence type="ECO:0000256" key="6">
    <source>
        <dbReference type="SAM" id="Phobius"/>
    </source>
</evidence>
<name>A0A5N6RR06_9ROSI</name>
<dbReference type="CDD" id="cd11072">
    <property type="entry name" value="CYP71-like"/>
    <property type="match status" value="1"/>
</dbReference>
<dbReference type="PRINTS" id="PR00463">
    <property type="entry name" value="EP450I"/>
</dbReference>
<keyword evidence="5" id="KW-0503">Monooxygenase</keyword>
<evidence type="ECO:0000256" key="1">
    <source>
        <dbReference type="ARBA" id="ARBA00010617"/>
    </source>
</evidence>
<keyword evidence="6" id="KW-1133">Transmembrane helix</keyword>
<dbReference type="GO" id="GO:0020037">
    <property type="term" value="F:heme binding"/>
    <property type="evidence" value="ECO:0007669"/>
    <property type="project" value="InterPro"/>
</dbReference>
<dbReference type="InterPro" id="IPR036396">
    <property type="entry name" value="Cyt_P450_sf"/>
</dbReference>
<dbReference type="FunFam" id="1.10.630.10:FF:000011">
    <property type="entry name" value="Cytochrome P450 83B1"/>
    <property type="match status" value="1"/>
</dbReference>
<evidence type="ECO:0008006" key="9">
    <source>
        <dbReference type="Google" id="ProtNLM"/>
    </source>
</evidence>
<feature type="transmembrane region" description="Helical" evidence="6">
    <location>
        <begin position="217"/>
        <end position="236"/>
    </location>
</feature>
<evidence type="ECO:0000256" key="5">
    <source>
        <dbReference type="RuleBase" id="RU000461"/>
    </source>
</evidence>
<dbReference type="AlphaFoldDB" id="A0A5N6RR06"/>
<feature type="binding site" description="axial binding residue" evidence="4">
    <location>
        <position position="450"/>
    </location>
    <ligand>
        <name>heme</name>
        <dbReference type="ChEBI" id="CHEBI:30413"/>
    </ligand>
    <ligandPart>
        <name>Fe</name>
        <dbReference type="ChEBI" id="CHEBI:18248"/>
    </ligandPart>
</feature>
<protein>
    <recommendedName>
        <fullName evidence="9">Cytochrome P450</fullName>
    </recommendedName>
</protein>
<proteinExistence type="inferred from homology"/>
<dbReference type="EMBL" id="CM017328">
    <property type="protein sequence ID" value="KAE8124337.1"/>
    <property type="molecule type" value="Genomic_DNA"/>
</dbReference>
<dbReference type="InterPro" id="IPR002401">
    <property type="entry name" value="Cyt_P450_E_grp-I"/>
</dbReference>
<keyword evidence="6" id="KW-0472">Membrane</keyword>
<keyword evidence="4 5" id="KW-0349">Heme</keyword>